<protein>
    <submittedName>
        <fullName evidence="2">MOSC domain-containing protein</fullName>
    </submittedName>
</protein>
<gene>
    <name evidence="2" type="ORF">EH240_02585</name>
</gene>
<comment type="caution">
    <text evidence="2">The sequence shown here is derived from an EMBL/GenBank/DDBJ whole genome shotgun (WGS) entry which is preliminary data.</text>
</comment>
<dbReference type="GO" id="GO:0030170">
    <property type="term" value="F:pyridoxal phosphate binding"/>
    <property type="evidence" value="ECO:0007669"/>
    <property type="project" value="InterPro"/>
</dbReference>
<accession>A0A3P3G9S7</accession>
<dbReference type="GO" id="GO:0030151">
    <property type="term" value="F:molybdenum ion binding"/>
    <property type="evidence" value="ECO:0007669"/>
    <property type="project" value="InterPro"/>
</dbReference>
<dbReference type="PANTHER" id="PTHR36930:SF1">
    <property type="entry name" value="MOSC DOMAIN-CONTAINING PROTEIN"/>
    <property type="match status" value="1"/>
</dbReference>
<dbReference type="Proteomes" id="UP000273786">
    <property type="component" value="Unassembled WGS sequence"/>
</dbReference>
<dbReference type="RefSeq" id="WP_124995851.1">
    <property type="nucleotide sequence ID" value="NZ_RQXT01000002.1"/>
</dbReference>
<name>A0A3P3G9S7_9HYPH</name>
<dbReference type="Pfam" id="PF03473">
    <property type="entry name" value="MOSC"/>
    <property type="match status" value="1"/>
</dbReference>
<feature type="domain" description="MOSC" evidence="1">
    <location>
        <begin position="37"/>
        <end position="196"/>
    </location>
</feature>
<dbReference type="InterPro" id="IPR005302">
    <property type="entry name" value="MoCF_Sase_C"/>
</dbReference>
<dbReference type="InterPro" id="IPR011037">
    <property type="entry name" value="Pyrv_Knase-like_insert_dom_sf"/>
</dbReference>
<sequence>MSDLLPEAESAIEITPARKLVARVAALYVAPFDHFQTRAVDELRLGFDGIEGDFHAGATRRSGGREPWYPRGTEMRNERQLSLVAADEIAVVADRMGIAEIKPEWIGANLLIEGVPRLSMLPAGSILFFQCGVTIKVDAQNGPCRIAGRSIAENAGMADHEAGALLFPKAAKRLRGLVAWVEKPGTIRAGEEISVRVPEQWIYRA</sequence>
<organism evidence="2 3">
    <name type="scientific">Mesorhizobium tamadayense</name>
    <dbReference type="NCBI Taxonomy" id="425306"/>
    <lineage>
        <taxon>Bacteria</taxon>
        <taxon>Pseudomonadati</taxon>
        <taxon>Pseudomonadota</taxon>
        <taxon>Alphaproteobacteria</taxon>
        <taxon>Hyphomicrobiales</taxon>
        <taxon>Phyllobacteriaceae</taxon>
        <taxon>Mesorhizobium</taxon>
    </lineage>
</organism>
<dbReference type="PROSITE" id="PS51340">
    <property type="entry name" value="MOSC"/>
    <property type="match status" value="1"/>
</dbReference>
<dbReference type="SUPFAM" id="SSF50800">
    <property type="entry name" value="PK beta-barrel domain-like"/>
    <property type="match status" value="1"/>
</dbReference>
<dbReference type="InterPro" id="IPR052716">
    <property type="entry name" value="MOSC_domain"/>
</dbReference>
<dbReference type="GO" id="GO:0003824">
    <property type="term" value="F:catalytic activity"/>
    <property type="evidence" value="ECO:0007669"/>
    <property type="project" value="InterPro"/>
</dbReference>
<evidence type="ECO:0000313" key="3">
    <source>
        <dbReference type="Proteomes" id="UP000273786"/>
    </source>
</evidence>
<keyword evidence="3" id="KW-1185">Reference proteome</keyword>
<dbReference type="AlphaFoldDB" id="A0A3P3G9S7"/>
<dbReference type="PANTHER" id="PTHR36930">
    <property type="entry name" value="METAL-SULFUR CLUSTER BIOSYNTHESIS PROTEINS YUAD-RELATED"/>
    <property type="match status" value="1"/>
</dbReference>
<dbReference type="EMBL" id="RQXT01000002">
    <property type="protein sequence ID" value="RRI07003.1"/>
    <property type="molecule type" value="Genomic_DNA"/>
</dbReference>
<evidence type="ECO:0000259" key="1">
    <source>
        <dbReference type="PROSITE" id="PS51340"/>
    </source>
</evidence>
<evidence type="ECO:0000313" key="2">
    <source>
        <dbReference type="EMBL" id="RRI07003.1"/>
    </source>
</evidence>
<reference evidence="2 3" key="1">
    <citation type="submission" date="2018-11" db="EMBL/GenBank/DDBJ databases">
        <title>the genome of Mesorhizobium tamadayense DSM 28320.</title>
        <authorList>
            <person name="Gao J."/>
        </authorList>
    </citation>
    <scope>NUCLEOTIDE SEQUENCE [LARGE SCALE GENOMIC DNA]</scope>
    <source>
        <strain evidence="2 3">DSM 28320</strain>
    </source>
</reference>
<proteinExistence type="predicted"/>
<dbReference type="OrthoDB" id="9808413at2"/>
<dbReference type="Gene3D" id="2.40.33.20">
    <property type="entry name" value="PK beta-barrel domain-like"/>
    <property type="match status" value="1"/>
</dbReference>